<evidence type="ECO:0000256" key="7">
    <source>
        <dbReference type="ARBA" id="ARBA00022692"/>
    </source>
</evidence>
<keyword evidence="3" id="KW-0997">Cell inner membrane</keyword>
<keyword evidence="13 16" id="KW-0830">Ubiquinone</keyword>
<dbReference type="NCBIfam" id="NF003756">
    <property type="entry name" value="PRK05349.1"/>
    <property type="match status" value="1"/>
</dbReference>
<dbReference type="GO" id="GO:0010181">
    <property type="term" value="F:FMN binding"/>
    <property type="evidence" value="ECO:0007669"/>
    <property type="project" value="InterPro"/>
</dbReference>
<dbReference type="NCBIfam" id="TIGR01937">
    <property type="entry name" value="nqrB"/>
    <property type="match status" value="1"/>
</dbReference>
<evidence type="ECO:0000256" key="1">
    <source>
        <dbReference type="ARBA" id="ARBA00022448"/>
    </source>
</evidence>
<evidence type="ECO:0000256" key="6">
    <source>
        <dbReference type="ARBA" id="ARBA00022643"/>
    </source>
</evidence>
<feature type="transmembrane region" description="Helical" evidence="16">
    <location>
        <begin position="197"/>
        <end position="220"/>
    </location>
</feature>
<dbReference type="GO" id="GO:0016655">
    <property type="term" value="F:oxidoreductase activity, acting on NAD(P)H, quinone or similar compound as acceptor"/>
    <property type="evidence" value="ECO:0007669"/>
    <property type="project" value="UniProtKB-UniRule"/>
</dbReference>
<feature type="transmembrane region" description="Helical" evidence="16">
    <location>
        <begin position="109"/>
        <end position="134"/>
    </location>
</feature>
<comment type="cofactor">
    <cofactor evidence="16 17">
        <name>FMN</name>
        <dbReference type="ChEBI" id="CHEBI:58210"/>
    </cofactor>
</comment>
<keyword evidence="9 16" id="KW-1133">Transmembrane helix</keyword>
<feature type="transmembrane region" description="Helical" evidence="16">
    <location>
        <begin position="314"/>
        <end position="331"/>
    </location>
</feature>
<dbReference type="InterPro" id="IPR010966">
    <property type="entry name" value="NqrB"/>
</dbReference>
<dbReference type="Pfam" id="PF03116">
    <property type="entry name" value="NQR2_RnfD_RnfE"/>
    <property type="match status" value="1"/>
</dbReference>
<dbReference type="HAMAP" id="MF_00426">
    <property type="entry name" value="NqrB"/>
    <property type="match status" value="1"/>
</dbReference>
<evidence type="ECO:0000256" key="14">
    <source>
        <dbReference type="ARBA" id="ARBA00023136"/>
    </source>
</evidence>
<feature type="transmembrane region" description="Helical" evidence="16">
    <location>
        <begin position="250"/>
        <end position="276"/>
    </location>
</feature>
<comment type="catalytic activity">
    <reaction evidence="16">
        <text>a ubiquinone + n Na(+)(in) + NADH + H(+) = a ubiquinol + n Na(+)(out) + NAD(+)</text>
        <dbReference type="Rhea" id="RHEA:47748"/>
        <dbReference type="Rhea" id="RHEA-COMP:9565"/>
        <dbReference type="Rhea" id="RHEA-COMP:9566"/>
        <dbReference type="ChEBI" id="CHEBI:15378"/>
        <dbReference type="ChEBI" id="CHEBI:16389"/>
        <dbReference type="ChEBI" id="CHEBI:17976"/>
        <dbReference type="ChEBI" id="CHEBI:29101"/>
        <dbReference type="ChEBI" id="CHEBI:57540"/>
        <dbReference type="ChEBI" id="CHEBI:57945"/>
        <dbReference type="EC" id="7.2.1.1"/>
    </reaction>
</comment>
<keyword evidence="14 16" id="KW-0472">Membrane</keyword>
<dbReference type="AlphaFoldDB" id="A0A1X7DR61"/>
<keyword evidence="2 16" id="KW-1003">Cell membrane</keyword>
<organism evidence="18 19">
    <name type="scientific">Desulfovibrio gilichinskyi</name>
    <dbReference type="NCBI Taxonomy" id="1519643"/>
    <lineage>
        <taxon>Bacteria</taxon>
        <taxon>Pseudomonadati</taxon>
        <taxon>Thermodesulfobacteriota</taxon>
        <taxon>Desulfovibrionia</taxon>
        <taxon>Desulfovibrionales</taxon>
        <taxon>Desulfovibrionaceae</taxon>
        <taxon>Desulfovibrio</taxon>
    </lineage>
</organism>
<dbReference type="RefSeq" id="WP_085102140.1">
    <property type="nucleotide sequence ID" value="NZ_FWZU01000003.1"/>
</dbReference>
<comment type="similarity">
    <text evidence="16">Belongs to the NqrB/RnfD family.</text>
</comment>
<evidence type="ECO:0000256" key="12">
    <source>
        <dbReference type="ARBA" id="ARBA00023065"/>
    </source>
</evidence>
<dbReference type="GO" id="GO:0055085">
    <property type="term" value="P:transmembrane transport"/>
    <property type="evidence" value="ECO:0007669"/>
    <property type="project" value="InterPro"/>
</dbReference>
<comment type="subcellular location">
    <subcellularLocation>
        <location evidence="16">Cell membrane</location>
        <topology evidence="16">Multi-pass membrane protein</topology>
    </subcellularLocation>
</comment>
<keyword evidence="11 16" id="KW-0915">Sodium</keyword>
<evidence type="ECO:0000256" key="2">
    <source>
        <dbReference type="ARBA" id="ARBA00022475"/>
    </source>
</evidence>
<accession>A0A1X7DR61</accession>
<evidence type="ECO:0000256" key="3">
    <source>
        <dbReference type="ARBA" id="ARBA00022519"/>
    </source>
</evidence>
<comment type="function">
    <text evidence="16">NQR complex catalyzes the reduction of ubiquinone-1 to ubiquinol by two successive reactions, coupled with the transport of Na(+) ions from the cytoplasm to the periplasm. NqrA to NqrE are probably involved in the second step, the conversion of ubisemiquinone to ubiquinol.</text>
</comment>
<evidence type="ECO:0000256" key="5">
    <source>
        <dbReference type="ARBA" id="ARBA00022630"/>
    </source>
</evidence>
<evidence type="ECO:0000256" key="11">
    <source>
        <dbReference type="ARBA" id="ARBA00023053"/>
    </source>
</evidence>
<dbReference type="STRING" id="1519643.SAMN06295933_2222"/>
<dbReference type="PANTHER" id="PTHR30578:SF1">
    <property type="entry name" value="NA(+)-TRANSLOCATING NADH-QUINONE REDUCTASE SUBUNIT B"/>
    <property type="match status" value="1"/>
</dbReference>
<evidence type="ECO:0000256" key="8">
    <source>
        <dbReference type="ARBA" id="ARBA00022967"/>
    </source>
</evidence>
<evidence type="ECO:0000256" key="16">
    <source>
        <dbReference type="HAMAP-Rule" id="MF_00426"/>
    </source>
</evidence>
<evidence type="ECO:0000256" key="17">
    <source>
        <dbReference type="PIRSR" id="PIRSR016055-50"/>
    </source>
</evidence>
<dbReference type="PIRSF" id="PIRSF016055">
    <property type="entry name" value="NADH-UbQ_OxRdtase_B_su"/>
    <property type="match status" value="1"/>
</dbReference>
<name>A0A1X7DR61_9BACT</name>
<dbReference type="EMBL" id="FWZU01000003">
    <property type="protein sequence ID" value="SMF20030.1"/>
    <property type="molecule type" value="Genomic_DNA"/>
</dbReference>
<feature type="modified residue" description="FMN phosphoryl threonine" evidence="16 17">
    <location>
        <position position="227"/>
    </location>
</feature>
<keyword evidence="7 16" id="KW-0812">Transmembrane</keyword>
<evidence type="ECO:0000256" key="4">
    <source>
        <dbReference type="ARBA" id="ARBA00022553"/>
    </source>
</evidence>
<dbReference type="Proteomes" id="UP000192906">
    <property type="component" value="Unassembled WGS sequence"/>
</dbReference>
<feature type="transmembrane region" description="Helical" evidence="16">
    <location>
        <begin position="367"/>
        <end position="387"/>
    </location>
</feature>
<evidence type="ECO:0000256" key="9">
    <source>
        <dbReference type="ARBA" id="ARBA00022989"/>
    </source>
</evidence>
<protein>
    <recommendedName>
        <fullName evidence="16">Na(+)-translocating NADH-quinone reductase subunit B</fullName>
        <shortName evidence="16">Na(+)-NQR subunit B</shortName>
        <shortName evidence="16">Na(+)-translocating NQR subunit B</shortName>
        <ecNumber evidence="16">7.2.1.1</ecNumber>
    </recommendedName>
    <alternativeName>
        <fullName evidence="16">NQR complex subunit B</fullName>
    </alternativeName>
    <alternativeName>
        <fullName evidence="16">NQR-1 subunit B</fullName>
    </alternativeName>
</protein>
<dbReference type="GO" id="GO:0022904">
    <property type="term" value="P:respiratory electron transport chain"/>
    <property type="evidence" value="ECO:0007669"/>
    <property type="project" value="InterPro"/>
</dbReference>
<dbReference type="EC" id="7.2.1.1" evidence="16"/>
<evidence type="ECO:0000313" key="19">
    <source>
        <dbReference type="Proteomes" id="UP000192906"/>
    </source>
</evidence>
<dbReference type="GO" id="GO:0005886">
    <property type="term" value="C:plasma membrane"/>
    <property type="evidence" value="ECO:0007669"/>
    <property type="project" value="UniProtKB-SubCell"/>
</dbReference>
<gene>
    <name evidence="16" type="primary">nqrB</name>
    <name evidence="18" type="ORF">SAMN06295933_2222</name>
</gene>
<keyword evidence="10 16" id="KW-0520">NAD</keyword>
<keyword evidence="19" id="KW-1185">Reference proteome</keyword>
<reference evidence="19" key="1">
    <citation type="submission" date="2017-04" db="EMBL/GenBank/DDBJ databases">
        <authorList>
            <person name="Varghese N."/>
            <person name="Submissions S."/>
        </authorList>
    </citation>
    <scope>NUCLEOTIDE SEQUENCE [LARGE SCALE GENOMIC DNA]</scope>
    <source>
        <strain evidence="19">K3S</strain>
    </source>
</reference>
<keyword evidence="6 16" id="KW-0288">FMN</keyword>
<evidence type="ECO:0000256" key="15">
    <source>
        <dbReference type="ARBA" id="ARBA00023201"/>
    </source>
</evidence>
<comment type="subunit">
    <text evidence="16">Composed of six subunits; NqrA, NqrB, NqrC, NqrD, NqrE and NqrF.</text>
</comment>
<evidence type="ECO:0000256" key="10">
    <source>
        <dbReference type="ARBA" id="ARBA00023027"/>
    </source>
</evidence>
<dbReference type="InterPro" id="IPR004338">
    <property type="entry name" value="NqrB/RnfD"/>
</dbReference>
<keyword evidence="5 16" id="KW-0285">Flavoprotein</keyword>
<keyword evidence="4 16" id="KW-0597">Phosphoprotein</keyword>
<dbReference type="OrthoDB" id="9776359at2"/>
<sequence>MGTLLKKIHSAVTGDGKYKKYYPLYEMIDTFMLTPSETSSGAPHVRDAIDLKRVMITVVFALIPCFYMAMWNTGYQANTALSALGLEAGTGWRWSVMKLLGLAANPENFGANVILGALYFFPIYIVCNIVGGFWETLFAVVRKHEINEGFLVTGSLIPLILPPNIPLWQVALATSFGVVIGKEIFGGTGKNILNPALLARAFLFFAYPAHISGNAAWVAVDGYSGATPLALASGGGITAVMAKYSWWDCFIGTIPGSIGETSTLACLIGAVVLIITGIASWRIMISILAGASVVAIVFNTIGSATNPMMTISPLWHLVMGGLAFGMVYMATDPVSSSMTPKGQYYYGALIGIMIILIRTVNPAYPEGVMLAILFGNVFAPIIDHFVMRGNIKRRKVRSV</sequence>
<dbReference type="PANTHER" id="PTHR30578">
    <property type="entry name" value="ELECTRON TRANSPORT COMPLEX PROTEIN RNFD"/>
    <property type="match status" value="1"/>
</dbReference>
<feature type="transmembrane region" description="Helical" evidence="16">
    <location>
        <begin position="343"/>
        <end position="361"/>
    </location>
</feature>
<keyword evidence="12 16" id="KW-0406">Ion transport</keyword>
<keyword evidence="15 16" id="KW-0739">Sodium transport</keyword>
<proteinExistence type="inferred from homology"/>
<evidence type="ECO:0000313" key="18">
    <source>
        <dbReference type="EMBL" id="SMF20030.1"/>
    </source>
</evidence>
<feature type="transmembrane region" description="Helical" evidence="16">
    <location>
        <begin position="54"/>
        <end position="71"/>
    </location>
</feature>
<dbReference type="GO" id="GO:0006814">
    <property type="term" value="P:sodium ion transport"/>
    <property type="evidence" value="ECO:0007669"/>
    <property type="project" value="UniProtKB-UniRule"/>
</dbReference>
<feature type="transmembrane region" description="Helical" evidence="16">
    <location>
        <begin position="283"/>
        <end position="302"/>
    </location>
</feature>
<evidence type="ECO:0000256" key="13">
    <source>
        <dbReference type="ARBA" id="ARBA00023075"/>
    </source>
</evidence>
<keyword evidence="1 16" id="KW-0813">Transport</keyword>
<keyword evidence="8 16" id="KW-1278">Translocase</keyword>